<comment type="caution">
    <text evidence="4">The sequence shown here is derived from an EMBL/GenBank/DDBJ whole genome shotgun (WGS) entry which is preliminary data.</text>
</comment>
<evidence type="ECO:0000313" key="5">
    <source>
        <dbReference type="Proteomes" id="UP000269198"/>
    </source>
</evidence>
<feature type="region of interest" description="Disordered" evidence="1">
    <location>
        <begin position="139"/>
        <end position="173"/>
    </location>
</feature>
<keyword evidence="2" id="KW-1133">Transmembrane helix</keyword>
<organism evidence="4 5">
    <name type="scientific">Halostreptopolyspora alba</name>
    <dbReference type="NCBI Taxonomy" id="2487137"/>
    <lineage>
        <taxon>Bacteria</taxon>
        <taxon>Bacillati</taxon>
        <taxon>Actinomycetota</taxon>
        <taxon>Actinomycetes</taxon>
        <taxon>Streptosporangiales</taxon>
        <taxon>Nocardiopsidaceae</taxon>
        <taxon>Halostreptopolyspora</taxon>
    </lineage>
</organism>
<feature type="transmembrane region" description="Helical" evidence="2">
    <location>
        <begin position="44"/>
        <end position="64"/>
    </location>
</feature>
<proteinExistence type="predicted"/>
<feature type="transmembrane region" description="Helical" evidence="2">
    <location>
        <begin position="76"/>
        <end position="95"/>
    </location>
</feature>
<accession>A0A3N0EDC0</accession>
<feature type="transmembrane region" description="Helical" evidence="2">
    <location>
        <begin position="101"/>
        <end position="121"/>
    </location>
</feature>
<keyword evidence="2" id="KW-0472">Membrane</keyword>
<reference evidence="4 5" key="1">
    <citation type="submission" date="2018-11" db="EMBL/GenBank/DDBJ databases">
        <title>The genome draft of YIM 96095.</title>
        <authorList>
            <person name="Tang S.-K."/>
            <person name="Chunyu W.-X."/>
            <person name="Feng Y.-Z."/>
        </authorList>
    </citation>
    <scope>NUCLEOTIDE SEQUENCE [LARGE SCALE GENOMIC DNA]</scope>
    <source>
        <strain evidence="4 5">YIM 96095</strain>
    </source>
</reference>
<sequence length="173" mass="17806">MNNRLHGWGAFAATMMLLAGAFLLIQGIVAMTSPVFFTGAEGDLMMATFTTWGVVLGILGLLKLLTGIAIFSGQMWARTVGVVLAGISAVAQLGFLSAFPLWSLVIIAVNVVVIYGLTAGWSMAPVGGTAPEEAAYASTSYQAGHTDATRAPTQRGGAHERPDTRTGGGTSSG</sequence>
<gene>
    <name evidence="4" type="ORF">EFW17_07870</name>
</gene>
<evidence type="ECO:0000256" key="1">
    <source>
        <dbReference type="SAM" id="MobiDB-lite"/>
    </source>
</evidence>
<dbReference type="RefSeq" id="WP_123200636.1">
    <property type="nucleotide sequence ID" value="NZ_RJMB01000005.1"/>
</dbReference>
<dbReference type="AlphaFoldDB" id="A0A3N0EDC0"/>
<evidence type="ECO:0000259" key="3">
    <source>
        <dbReference type="Pfam" id="PF23636"/>
    </source>
</evidence>
<dbReference type="OrthoDB" id="4482242at2"/>
<evidence type="ECO:0000256" key="2">
    <source>
        <dbReference type="SAM" id="Phobius"/>
    </source>
</evidence>
<dbReference type="InterPro" id="IPR055568">
    <property type="entry name" value="DUF7144"/>
</dbReference>
<protein>
    <recommendedName>
        <fullName evidence="3">DUF7144 domain-containing protein</fullName>
    </recommendedName>
</protein>
<keyword evidence="2" id="KW-0812">Transmembrane</keyword>
<feature type="domain" description="DUF7144" evidence="3">
    <location>
        <begin position="8"/>
        <end position="121"/>
    </location>
</feature>
<feature type="transmembrane region" description="Helical" evidence="2">
    <location>
        <begin position="7"/>
        <end position="32"/>
    </location>
</feature>
<keyword evidence="5" id="KW-1185">Reference proteome</keyword>
<dbReference type="Pfam" id="PF23636">
    <property type="entry name" value="DUF7144"/>
    <property type="match status" value="1"/>
</dbReference>
<name>A0A3N0EDC0_9ACTN</name>
<evidence type="ECO:0000313" key="4">
    <source>
        <dbReference type="EMBL" id="RNL85858.1"/>
    </source>
</evidence>
<dbReference type="EMBL" id="RJMB01000005">
    <property type="protein sequence ID" value="RNL85858.1"/>
    <property type="molecule type" value="Genomic_DNA"/>
</dbReference>
<dbReference type="Proteomes" id="UP000269198">
    <property type="component" value="Unassembled WGS sequence"/>
</dbReference>